<gene>
    <name evidence="3" type="ORF">HGG79_09770</name>
</gene>
<feature type="domain" description="GTPase-associated protein 1 middle" evidence="2">
    <location>
        <begin position="160"/>
        <end position="257"/>
    </location>
</feature>
<dbReference type="InterPro" id="IPR045402">
    <property type="entry name" value="GAP1-N2"/>
</dbReference>
<name>A0A923ECN1_CLOTT</name>
<evidence type="ECO:0000259" key="1">
    <source>
        <dbReference type="Pfam" id="PF20013"/>
    </source>
</evidence>
<evidence type="ECO:0000313" key="4">
    <source>
        <dbReference type="Proteomes" id="UP000563151"/>
    </source>
</evidence>
<dbReference type="EMBL" id="JAAZWO010000010">
    <property type="protein sequence ID" value="MBC2398060.1"/>
    <property type="molecule type" value="Genomic_DNA"/>
</dbReference>
<sequence>MKVQQLFYTSCKKGISSGMGFQTYSMSEGITQEERKEIEAHCIYIPPENLPTQPTKEEIKKLFPVALSSFRLKHGKYCICQSKYVGKDYSGRYGNYFSHVLISDEPWPFYPIELYDSITFRDSLTFEEEIATEISPLPHLDKIHLGNKIDFIQISKFLKGTEMGVKRKSLQALINSIVTYEKEGKNIIFWDCKDNNPYWIGAIQMALPKNLANNFSFTTYCYSPENINYTICALDKEGSVFSSKNNQKLYKYTVIDFNAIKAQVTSTSFSKLVEVGYTVSNEVLLSFLSFVQQFEYSVLDEDIEDCICLYNIVNKGIERLNVENVKKAINFANTYKSEDAFSKLFKQITPNLEKISTQVDMKLTEIVTEFLFNMGRETKNEEYIEKAYKFFFHSIHSLVMDAEDTDIKEIFKLYKRIREKEKLSNEEFIKMSLDKKRIEELDTYLEGAKSRHAKFYLQAMIDDVIMFNKGESETNKIELFNRSCEDGKIRDKFLIKCMDILLHSPKDLEEVIYYFKDEVEYVSDIMIKEYKVNSYKCRSELAEKTLFEFLINEGENDKYWRDRIYSSICKKTSGIDFIFYLFKYEVEKNKEDKTFFTRYCKDIFNMFVEYRNKKFWDCLEAYTNLIEENHISLEEYKNILMYIYKIASYTEVNKKLLEKVIVDFEDNIHIDNVDIVYEDIKEIEKLKNKYKIKTPCSITELICIHKFTKEDESKSKIKGLGSFKGDFSHISSNKYKEYLKWILPNLSAYIKDYTDHSKIKKAFFCEDYKETYYKCYTDVIMSIFNEKKYKNILKQCNKEVYEILLDYIIFILKNGVDFEEDIEVYVEDKIISTLQSASERKMSIYEEYILKKIKDDRNEKLILKQWKKIKMKSMEKNKLKNILSFFKI</sequence>
<dbReference type="AlphaFoldDB" id="A0A923ECN1"/>
<reference evidence="3 4" key="1">
    <citation type="submission" date="2020-04" db="EMBL/GenBank/DDBJ databases">
        <title>Genomic insights into acetone-butanol-ethanol (ABE) fermentation by sequencing solventogenic clostridia strains.</title>
        <authorList>
            <person name="Brown S."/>
        </authorList>
    </citation>
    <scope>NUCLEOTIDE SEQUENCE [LARGE SCALE GENOMIC DNA]</scope>
    <source>
        <strain evidence="3 4">DJ011</strain>
    </source>
</reference>
<keyword evidence="4" id="KW-1185">Reference proteome</keyword>
<feature type="domain" description="GTPase-associated protein 1 N-terminal" evidence="1">
    <location>
        <begin position="3"/>
        <end position="129"/>
    </location>
</feature>
<dbReference type="InterPro" id="IPR045401">
    <property type="entry name" value="GAP1-M"/>
</dbReference>
<evidence type="ECO:0000313" key="3">
    <source>
        <dbReference type="EMBL" id="MBC2398060.1"/>
    </source>
</evidence>
<accession>A0A923ECN1</accession>
<comment type="caution">
    <text evidence="3">The sequence shown here is derived from an EMBL/GenBank/DDBJ whole genome shotgun (WGS) entry which is preliminary data.</text>
</comment>
<proteinExistence type="predicted"/>
<dbReference type="Pfam" id="PF20013">
    <property type="entry name" value="GAP1-N2"/>
    <property type="match status" value="1"/>
</dbReference>
<organism evidence="3 4">
    <name type="scientific">Clostridium tetanomorphum</name>
    <dbReference type="NCBI Taxonomy" id="1553"/>
    <lineage>
        <taxon>Bacteria</taxon>
        <taxon>Bacillati</taxon>
        <taxon>Bacillota</taxon>
        <taxon>Clostridia</taxon>
        <taxon>Eubacteriales</taxon>
        <taxon>Clostridiaceae</taxon>
        <taxon>Clostridium</taxon>
    </lineage>
</organism>
<dbReference type="Proteomes" id="UP000563151">
    <property type="component" value="Unassembled WGS sequence"/>
</dbReference>
<dbReference type="Pfam" id="PF20014">
    <property type="entry name" value="GAP1-M"/>
    <property type="match status" value="1"/>
</dbReference>
<dbReference type="RefSeq" id="WP_035144553.1">
    <property type="nucleotide sequence ID" value="NZ_JAAZWO010000010.1"/>
</dbReference>
<evidence type="ECO:0000259" key="2">
    <source>
        <dbReference type="Pfam" id="PF20014"/>
    </source>
</evidence>
<protein>
    <submittedName>
        <fullName evidence="3">Uncharacterized protein</fullName>
    </submittedName>
</protein>